<gene>
    <name evidence="1" type="ORF">ERS008502_02333</name>
</gene>
<dbReference type="EMBL" id="CQBM01000004">
    <property type="protein sequence ID" value="CNI12450.1"/>
    <property type="molecule type" value="Genomic_DNA"/>
</dbReference>
<organism evidence="1 2">
    <name type="scientific">Yersinia mollaretii</name>
    <dbReference type="NCBI Taxonomy" id="33060"/>
    <lineage>
        <taxon>Bacteria</taxon>
        <taxon>Pseudomonadati</taxon>
        <taxon>Pseudomonadota</taxon>
        <taxon>Gammaproteobacteria</taxon>
        <taxon>Enterobacterales</taxon>
        <taxon>Yersiniaceae</taxon>
        <taxon>Yersinia</taxon>
    </lineage>
</organism>
<evidence type="ECO:0000313" key="1">
    <source>
        <dbReference type="EMBL" id="CNI12450.1"/>
    </source>
</evidence>
<proteinExistence type="predicted"/>
<dbReference type="Proteomes" id="UP000040841">
    <property type="component" value="Unassembled WGS sequence"/>
</dbReference>
<sequence length="57" mass="6469">MELLRPIIITVALSTVSCATPSKHEETKECMQYRVMMTAPMPQAAVDDLRKKCEESR</sequence>
<protein>
    <recommendedName>
        <fullName evidence="3">Lipoprotein</fullName>
    </recommendedName>
</protein>
<evidence type="ECO:0008006" key="3">
    <source>
        <dbReference type="Google" id="ProtNLM"/>
    </source>
</evidence>
<comment type="caution">
    <text evidence="1">The sequence shown here is derived from an EMBL/GenBank/DDBJ whole genome shotgun (WGS) entry which is preliminary data.</text>
</comment>
<dbReference type="AlphaFoldDB" id="A0AA36LM95"/>
<accession>A0AA36LM95</accession>
<reference evidence="1 2" key="1">
    <citation type="submission" date="2015-03" db="EMBL/GenBank/DDBJ databases">
        <authorList>
            <consortium name="Pathogen Informatics"/>
            <person name="Murphy D."/>
        </authorList>
    </citation>
    <scope>NUCLEOTIDE SEQUENCE [LARGE SCALE GENOMIC DNA]</scope>
    <source>
        <strain evidence="1 2">FE82747</strain>
    </source>
</reference>
<name>A0AA36LM95_YERMO</name>
<dbReference type="PROSITE" id="PS51257">
    <property type="entry name" value="PROKAR_LIPOPROTEIN"/>
    <property type="match status" value="1"/>
</dbReference>
<evidence type="ECO:0000313" key="2">
    <source>
        <dbReference type="Proteomes" id="UP000040841"/>
    </source>
</evidence>